<dbReference type="Proteomes" id="UP001254813">
    <property type="component" value="Unassembled WGS sequence"/>
</dbReference>
<sequence>MQFTTSGAVAPTTAGDLARQTAFGVLTALVLVFAARLVVELLGVNVGAAGAMNPFAAAPILGSVVVAGVLAAVAYAALDRFTARPTRNFAALAAVVFAAMLVPVLTVAPSMGVTAAGQVVLAVFHVLVALPLVAFVAGTVRL</sequence>
<dbReference type="Pfam" id="PF19545">
    <property type="entry name" value="DUF6069"/>
    <property type="match status" value="1"/>
</dbReference>
<dbReference type="InterPro" id="IPR045713">
    <property type="entry name" value="DUF6069"/>
</dbReference>
<comment type="caution">
    <text evidence="2">The sequence shown here is derived from an EMBL/GenBank/DDBJ whole genome shotgun (WGS) entry which is preliminary data.</text>
</comment>
<organism evidence="2 3">
    <name type="scientific">Halogeometricum luteum</name>
    <dbReference type="NCBI Taxonomy" id="2950537"/>
    <lineage>
        <taxon>Archaea</taxon>
        <taxon>Methanobacteriati</taxon>
        <taxon>Methanobacteriota</taxon>
        <taxon>Stenosarchaea group</taxon>
        <taxon>Halobacteria</taxon>
        <taxon>Halobacteriales</taxon>
        <taxon>Haloferacaceae</taxon>
        <taxon>Halogeometricum</taxon>
    </lineage>
</organism>
<protein>
    <submittedName>
        <fullName evidence="2">DUF6069 family protein</fullName>
    </submittedName>
</protein>
<feature type="transmembrane region" description="Helical" evidence="1">
    <location>
        <begin position="120"/>
        <end position="140"/>
    </location>
</feature>
<keyword evidence="1" id="KW-0812">Transmembrane</keyword>
<proteinExistence type="predicted"/>
<keyword evidence="1" id="KW-1133">Transmembrane helix</keyword>
<gene>
    <name evidence="2" type="ORF">NDI79_10600</name>
</gene>
<keyword evidence="1" id="KW-0472">Membrane</keyword>
<evidence type="ECO:0000313" key="3">
    <source>
        <dbReference type="Proteomes" id="UP001254813"/>
    </source>
</evidence>
<feature type="transmembrane region" description="Helical" evidence="1">
    <location>
        <begin position="89"/>
        <end position="108"/>
    </location>
</feature>
<accession>A0ABU2G1G4</accession>
<keyword evidence="3" id="KW-1185">Reference proteome</keyword>
<dbReference type="RefSeq" id="WP_310928447.1">
    <property type="nucleotide sequence ID" value="NZ_JAMQOQ010000002.1"/>
</dbReference>
<evidence type="ECO:0000313" key="2">
    <source>
        <dbReference type="EMBL" id="MDS0294622.1"/>
    </source>
</evidence>
<feature type="transmembrane region" description="Helical" evidence="1">
    <location>
        <begin position="21"/>
        <end position="44"/>
    </location>
</feature>
<dbReference type="EMBL" id="JAMQOQ010000002">
    <property type="protein sequence ID" value="MDS0294622.1"/>
    <property type="molecule type" value="Genomic_DNA"/>
</dbReference>
<feature type="transmembrane region" description="Helical" evidence="1">
    <location>
        <begin position="56"/>
        <end position="77"/>
    </location>
</feature>
<name>A0ABU2G1G4_9EURY</name>
<evidence type="ECO:0000256" key="1">
    <source>
        <dbReference type="SAM" id="Phobius"/>
    </source>
</evidence>
<reference evidence="2 3" key="1">
    <citation type="submission" date="2022-06" db="EMBL/GenBank/DDBJ databases">
        <title>Halogeometricum sp. a new haloarchaeum isolate from saline soil.</title>
        <authorList>
            <person name="Strakova D."/>
            <person name="Galisteo C."/>
            <person name="Sanchez-Porro C."/>
            <person name="Ventosa A."/>
        </authorList>
    </citation>
    <scope>NUCLEOTIDE SEQUENCE [LARGE SCALE GENOMIC DNA]</scope>
    <source>
        <strain evidence="3">S3BR25-2</strain>
    </source>
</reference>